<keyword evidence="1" id="KW-0812">Transmembrane</keyword>
<comment type="caution">
    <text evidence="2">The sequence shown here is derived from an EMBL/GenBank/DDBJ whole genome shotgun (WGS) entry which is preliminary data.</text>
</comment>
<keyword evidence="1" id="KW-1133">Transmembrane helix</keyword>
<accession>A9D029</accession>
<keyword evidence="3" id="KW-1185">Reference proteome</keyword>
<reference evidence="2 3" key="2">
    <citation type="submission" date="2012-06" db="EMBL/GenBank/DDBJ databases">
        <authorList>
            <person name="Fiebig A."/>
        </authorList>
    </citation>
    <scope>NUCLEOTIDE SEQUENCE [LARGE SCALE GENOMIC DNA]</scope>
    <source>
        <strain evidence="2 3">DFL-43</strain>
    </source>
</reference>
<protein>
    <submittedName>
        <fullName evidence="2">Uncharacterized protein</fullName>
    </submittedName>
</protein>
<name>A9D029_HOEPD</name>
<organism evidence="2 3">
    <name type="scientific">Hoeflea phototrophica (strain DSM 17068 / NCIMB 14078 / DFL-43)</name>
    <dbReference type="NCBI Taxonomy" id="411684"/>
    <lineage>
        <taxon>Bacteria</taxon>
        <taxon>Pseudomonadati</taxon>
        <taxon>Pseudomonadota</taxon>
        <taxon>Alphaproteobacteria</taxon>
        <taxon>Hyphomicrobiales</taxon>
        <taxon>Rhizobiaceae</taxon>
        <taxon>Hoeflea</taxon>
    </lineage>
</organism>
<evidence type="ECO:0000313" key="3">
    <source>
        <dbReference type="Proteomes" id="UP000004291"/>
    </source>
</evidence>
<feature type="transmembrane region" description="Helical" evidence="1">
    <location>
        <begin position="21"/>
        <end position="42"/>
    </location>
</feature>
<gene>
    <name evidence="2" type="ORF">HPDFL43_01905</name>
</gene>
<dbReference type="Proteomes" id="UP000004291">
    <property type="component" value="Chromosome"/>
</dbReference>
<reference evidence="2 3" key="1">
    <citation type="submission" date="2007-10" db="EMBL/GenBank/DDBJ databases">
        <authorList>
            <person name="Wagner-Dobler I."/>
            <person name="Ferriera S."/>
            <person name="Johnson J."/>
            <person name="Kravitz S."/>
            <person name="Beeson K."/>
            <person name="Sutton G."/>
            <person name="Rogers Y.-H."/>
            <person name="Friedman R."/>
            <person name="Frazier M."/>
            <person name="Venter J.C."/>
        </authorList>
    </citation>
    <scope>NUCLEOTIDE SEQUENCE [LARGE SCALE GENOMIC DNA]</scope>
    <source>
        <strain evidence="2 3">DFL-43</strain>
    </source>
</reference>
<dbReference type="AlphaFoldDB" id="A9D029"/>
<evidence type="ECO:0000256" key="1">
    <source>
        <dbReference type="SAM" id="Phobius"/>
    </source>
</evidence>
<dbReference type="HOGENOM" id="CLU_3234557_0_0_5"/>
<proteinExistence type="predicted"/>
<dbReference type="EMBL" id="ABIA03000002">
    <property type="protein sequence ID" value="EDQ34912.2"/>
    <property type="molecule type" value="Genomic_DNA"/>
</dbReference>
<keyword evidence="1" id="KW-0472">Membrane</keyword>
<evidence type="ECO:0000313" key="2">
    <source>
        <dbReference type="EMBL" id="EDQ34912.2"/>
    </source>
</evidence>
<sequence length="43" mass="5125">MHRSPYAPRSRYSHRGMQIQFYRIYFTSLFCLIAMGWAAALIL</sequence>
<dbReference type="STRING" id="411684.HPDFL43_01905"/>